<dbReference type="PROSITE" id="PS00194">
    <property type="entry name" value="THIOREDOXIN_1"/>
    <property type="match status" value="1"/>
</dbReference>
<keyword evidence="4" id="KW-0201">Cytochrome c-type biogenesis</keyword>
<dbReference type="HOGENOM" id="CLU_042529_19_1_6"/>
<sequence>MKPQSSFNKLMFIPLVLFLLLVVAFLIQLTRNANGEDPTMLESALIGKPVPAFKLESLEQPGKTFDQAVLRDGKPILLNVWATWCPTCRAEHEYLNKLAAQGIRVVGLNYKDDRSKAVQWLNSLGNPYFLSLYDGDGMLGLDLGVYGAPETFLIDGQGVIRYRHAGDLNDRVWQQEILPLYKKYQGAHEVTQSATGSDIELGSIGDHRYLSLQFGRTRAAIPCTDRATALPKMPEQQYC</sequence>
<keyword evidence="5" id="KW-1015">Disulfide bond</keyword>
<dbReference type="InterPro" id="IPR013766">
    <property type="entry name" value="Thioredoxin_domain"/>
</dbReference>
<dbReference type="NCBIfam" id="TIGR00385">
    <property type="entry name" value="dsbE"/>
    <property type="match status" value="1"/>
</dbReference>
<evidence type="ECO:0000256" key="3">
    <source>
        <dbReference type="ARBA" id="ARBA00013827"/>
    </source>
</evidence>
<comment type="subcellular location">
    <subcellularLocation>
        <location evidence="1">Cell inner membrane</location>
        <topology evidence="1">Single-pass membrane protein</topology>
        <orientation evidence="1">Periplasmic side</orientation>
    </subcellularLocation>
</comment>
<reference evidence="9 10" key="1">
    <citation type="journal article" date="2006" name="J. Bacteriol.">
        <title>Complete genome sequence of Yersinia pestis strains Antiqua and Nepal516: evidence of gene reduction in an emerging pathogen.</title>
        <authorList>
            <person name="Chain P.S."/>
            <person name="Hu P."/>
            <person name="Malfatti S.A."/>
            <person name="Radnedge L."/>
            <person name="Larimer F."/>
            <person name="Vergez L.M."/>
            <person name="Worsham P."/>
            <person name="Chu M.C."/>
            <person name="Andersen G.L."/>
        </authorList>
    </citation>
    <scope>NUCLEOTIDE SEQUENCE [LARGE SCALE GENOMIC DNA]</scope>
    <source>
        <strain evidence="9 10">Nepal516</strain>
    </source>
</reference>
<dbReference type="GO" id="GO:0015036">
    <property type="term" value="F:disulfide oxidoreductase activity"/>
    <property type="evidence" value="ECO:0007669"/>
    <property type="project" value="InterPro"/>
</dbReference>
<dbReference type="Proteomes" id="UP000008936">
    <property type="component" value="Chromosome"/>
</dbReference>
<evidence type="ECO:0000256" key="5">
    <source>
        <dbReference type="ARBA" id="ARBA00023157"/>
    </source>
</evidence>
<dbReference type="Pfam" id="PF08534">
    <property type="entry name" value="Redoxin"/>
    <property type="match status" value="1"/>
</dbReference>
<dbReference type="Gene3D" id="3.40.30.10">
    <property type="entry name" value="Glutaredoxin"/>
    <property type="match status" value="1"/>
</dbReference>
<dbReference type="InterPro" id="IPR036249">
    <property type="entry name" value="Thioredoxin-like_sf"/>
</dbReference>
<gene>
    <name evidence="9" type="ordered locus">YPN_2207</name>
</gene>
<dbReference type="PANTHER" id="PTHR42852">
    <property type="entry name" value="THIOL:DISULFIDE INTERCHANGE PROTEIN DSBE"/>
    <property type="match status" value="1"/>
</dbReference>
<accession>A0A0H2YI32</accession>
<keyword evidence="6" id="KW-0676">Redox-active center</keyword>
<dbReference type="CDD" id="cd03010">
    <property type="entry name" value="TlpA_like_DsbE"/>
    <property type="match status" value="1"/>
</dbReference>
<dbReference type="AlphaFoldDB" id="A0A0H2YI32"/>
<proteinExistence type="inferred from homology"/>
<dbReference type="InterPro" id="IPR004799">
    <property type="entry name" value="Periplasmic_diS_OxRdtase_DsbE"/>
</dbReference>
<evidence type="ECO:0000256" key="1">
    <source>
        <dbReference type="ARBA" id="ARBA00004383"/>
    </source>
</evidence>
<dbReference type="GO" id="GO:0030288">
    <property type="term" value="C:outer membrane-bounded periplasmic space"/>
    <property type="evidence" value="ECO:0007669"/>
    <property type="project" value="InterPro"/>
</dbReference>
<evidence type="ECO:0000256" key="7">
    <source>
        <dbReference type="ARBA" id="ARBA00032826"/>
    </source>
</evidence>
<evidence type="ECO:0000256" key="4">
    <source>
        <dbReference type="ARBA" id="ARBA00022748"/>
    </source>
</evidence>
<dbReference type="InterPro" id="IPR050553">
    <property type="entry name" value="Thioredoxin_ResA/DsbE_sf"/>
</dbReference>
<protein>
    <recommendedName>
        <fullName evidence="3">Thiol:disulfide interchange protein DsbE</fullName>
    </recommendedName>
    <alternativeName>
        <fullName evidence="7">Cytochrome c biogenesis protein CcmG</fullName>
    </alternativeName>
</protein>
<dbReference type="GO" id="GO:0005886">
    <property type="term" value="C:plasma membrane"/>
    <property type="evidence" value="ECO:0007669"/>
    <property type="project" value="UniProtKB-SubCell"/>
</dbReference>
<dbReference type="InterPro" id="IPR017937">
    <property type="entry name" value="Thioredoxin_CS"/>
</dbReference>
<organism evidence="9 10">
    <name type="scientific">Yersinia pestis bv. Antiqua (strain Nepal516)</name>
    <dbReference type="NCBI Taxonomy" id="377628"/>
    <lineage>
        <taxon>Bacteria</taxon>
        <taxon>Pseudomonadati</taxon>
        <taxon>Pseudomonadota</taxon>
        <taxon>Gammaproteobacteria</taxon>
        <taxon>Enterobacterales</taxon>
        <taxon>Yersiniaceae</taxon>
        <taxon>Yersinia</taxon>
    </lineage>
</organism>
<evidence type="ECO:0000313" key="10">
    <source>
        <dbReference type="Proteomes" id="UP000008936"/>
    </source>
</evidence>
<dbReference type="PANTHER" id="PTHR42852:SF6">
    <property type="entry name" value="THIOL:DISULFIDE INTERCHANGE PROTEIN DSBE"/>
    <property type="match status" value="1"/>
</dbReference>
<dbReference type="KEGG" id="ypn:YPN_2207"/>
<dbReference type="GO" id="GO:0017004">
    <property type="term" value="P:cytochrome complex assembly"/>
    <property type="evidence" value="ECO:0007669"/>
    <property type="project" value="UniProtKB-KW"/>
</dbReference>
<dbReference type="InterPro" id="IPR013740">
    <property type="entry name" value="Redoxin"/>
</dbReference>
<evidence type="ECO:0000259" key="8">
    <source>
        <dbReference type="PROSITE" id="PS51352"/>
    </source>
</evidence>
<dbReference type="EMBL" id="CP000305">
    <property type="protein sequence ID" value="ABG18535.1"/>
    <property type="molecule type" value="Genomic_DNA"/>
</dbReference>
<feature type="domain" description="Thioredoxin" evidence="8">
    <location>
        <begin position="44"/>
        <end position="186"/>
    </location>
</feature>
<dbReference type="SUPFAM" id="SSF52833">
    <property type="entry name" value="Thioredoxin-like"/>
    <property type="match status" value="1"/>
</dbReference>
<evidence type="ECO:0000256" key="2">
    <source>
        <dbReference type="ARBA" id="ARBA00007758"/>
    </source>
</evidence>
<evidence type="ECO:0000313" key="9">
    <source>
        <dbReference type="EMBL" id="ABG18535.1"/>
    </source>
</evidence>
<evidence type="ECO:0000256" key="6">
    <source>
        <dbReference type="ARBA" id="ARBA00023284"/>
    </source>
</evidence>
<dbReference type="PROSITE" id="PS51352">
    <property type="entry name" value="THIOREDOXIN_2"/>
    <property type="match status" value="1"/>
</dbReference>
<comment type="similarity">
    <text evidence="2">Belongs to the thioredoxin family. DsbE subfamily.</text>
</comment>
<name>A0A0H2YI32_YERPN</name>